<dbReference type="RefSeq" id="WP_368654167.1">
    <property type="nucleotide sequence ID" value="NZ_CP162599.1"/>
</dbReference>
<proteinExistence type="predicted"/>
<dbReference type="PROSITE" id="PS51257">
    <property type="entry name" value="PROKAR_LIPOPROTEIN"/>
    <property type="match status" value="1"/>
</dbReference>
<evidence type="ECO:0000313" key="1">
    <source>
        <dbReference type="EMBL" id="XDK33489.1"/>
    </source>
</evidence>
<reference evidence="1" key="1">
    <citation type="submission" date="2024-07" db="EMBL/GenBank/DDBJ databases">
        <title>Halotolerant mesophilic bacterium Ornithinibacillus sp. 4-3, sp. nov., isolated from soil.</title>
        <authorList>
            <person name="Sidarenka A.V."/>
            <person name="Guliayeva D.E."/>
            <person name="Leanovich S.I."/>
            <person name="Hileuskaya K.S."/>
            <person name="Akhremchuk A.E."/>
            <person name="Sikolenko M.A."/>
            <person name="Valentovich L.N."/>
        </authorList>
    </citation>
    <scope>NUCLEOTIDE SEQUENCE</scope>
    <source>
        <strain evidence="1">4-3</strain>
    </source>
</reference>
<organism evidence="1">
    <name type="scientific">Ornithinibacillus sp. 4-3</name>
    <dbReference type="NCBI Taxonomy" id="3231488"/>
    <lineage>
        <taxon>Bacteria</taxon>
        <taxon>Bacillati</taxon>
        <taxon>Bacillota</taxon>
        <taxon>Bacilli</taxon>
        <taxon>Bacillales</taxon>
        <taxon>Bacillaceae</taxon>
        <taxon>Ornithinibacillus</taxon>
    </lineage>
</organism>
<dbReference type="EMBL" id="CP162599">
    <property type="protein sequence ID" value="XDK33489.1"/>
    <property type="molecule type" value="Genomic_DNA"/>
</dbReference>
<sequence length="79" mass="8968">MNKYLIAFTMILVLFLAGCSLIHEANLASPNEEAATEEAEGGHYELISVKMSDKPKFSKEEWREILKQIQNGEVILEKE</sequence>
<accession>A0AB39HMS1</accession>
<protein>
    <submittedName>
        <fullName evidence="1">Uncharacterized protein</fullName>
    </submittedName>
</protein>
<gene>
    <name evidence="1" type="ORF">AB4Y30_03785</name>
</gene>
<dbReference type="AlphaFoldDB" id="A0AB39HMS1"/>
<name>A0AB39HMS1_9BACI</name>